<sequence>MSDNLSVKRRLFNSMNSRTGLSVRYRQKRARISGHFSIGIVSSGGHPAFNAWSWGAA</sequence>
<evidence type="ECO:0000313" key="1">
    <source>
        <dbReference type="EMBL" id="MCG7938979.1"/>
    </source>
</evidence>
<gene>
    <name evidence="1" type="ORF">JAZ04_09010</name>
</gene>
<name>A0A9E4K4P1_9GAMM</name>
<dbReference type="Proteomes" id="UP000886687">
    <property type="component" value="Unassembled WGS sequence"/>
</dbReference>
<proteinExistence type="predicted"/>
<reference evidence="1" key="1">
    <citation type="journal article" date="2021" name="Proc. Natl. Acad. Sci. U.S.A.">
        <title>Global biogeography of chemosynthetic symbionts reveals both localized and globally distributed symbiont groups. .</title>
        <authorList>
            <person name="Osvatic J.T."/>
            <person name="Wilkins L.G.E."/>
            <person name="Leibrecht L."/>
            <person name="Leray M."/>
            <person name="Zauner S."/>
            <person name="Polzin J."/>
            <person name="Camacho Y."/>
            <person name="Gros O."/>
            <person name="van Gils J.A."/>
            <person name="Eisen J.A."/>
            <person name="Petersen J.M."/>
            <person name="Yuen B."/>
        </authorList>
    </citation>
    <scope>NUCLEOTIDE SEQUENCE</scope>
    <source>
        <strain evidence="1">MAGL173</strain>
    </source>
</reference>
<protein>
    <submittedName>
        <fullName evidence="1">Uncharacterized protein</fullName>
    </submittedName>
</protein>
<comment type="caution">
    <text evidence="1">The sequence shown here is derived from an EMBL/GenBank/DDBJ whole genome shotgun (WGS) entry which is preliminary data.</text>
</comment>
<dbReference type="EMBL" id="JAEPDI010000005">
    <property type="protein sequence ID" value="MCG7938979.1"/>
    <property type="molecule type" value="Genomic_DNA"/>
</dbReference>
<accession>A0A9E4K4P1</accession>
<dbReference type="AlphaFoldDB" id="A0A9E4K4P1"/>
<organism evidence="1 2">
    <name type="scientific">Candidatus Thiodiazotropha lotti</name>
    <dbReference type="NCBI Taxonomy" id="2792787"/>
    <lineage>
        <taxon>Bacteria</taxon>
        <taxon>Pseudomonadati</taxon>
        <taxon>Pseudomonadota</taxon>
        <taxon>Gammaproteobacteria</taxon>
        <taxon>Chromatiales</taxon>
        <taxon>Sedimenticolaceae</taxon>
        <taxon>Candidatus Thiodiazotropha</taxon>
    </lineage>
</organism>
<evidence type="ECO:0000313" key="2">
    <source>
        <dbReference type="Proteomes" id="UP000886687"/>
    </source>
</evidence>